<dbReference type="Gene3D" id="3.90.550.10">
    <property type="entry name" value="Spore Coat Polysaccharide Biosynthesis Protein SpsA, Chain A"/>
    <property type="match status" value="1"/>
</dbReference>
<dbReference type="OrthoDB" id="3734530at2"/>
<dbReference type="Pfam" id="PF13641">
    <property type="entry name" value="Glyco_tranf_2_3"/>
    <property type="match status" value="1"/>
</dbReference>
<dbReference type="SUPFAM" id="SSF53448">
    <property type="entry name" value="Nucleotide-diphospho-sugar transferases"/>
    <property type="match status" value="1"/>
</dbReference>
<keyword evidence="2" id="KW-0812">Transmembrane</keyword>
<feature type="transmembrane region" description="Helical" evidence="2">
    <location>
        <begin position="751"/>
        <end position="773"/>
    </location>
</feature>
<keyword evidence="2" id="KW-1133">Transmembrane helix</keyword>
<dbReference type="GO" id="GO:0016740">
    <property type="term" value="F:transferase activity"/>
    <property type="evidence" value="ECO:0007669"/>
    <property type="project" value="UniProtKB-KW"/>
</dbReference>
<evidence type="ECO:0000256" key="1">
    <source>
        <dbReference type="SAM" id="MobiDB-lite"/>
    </source>
</evidence>
<sequence>MSAIGTSVTLVTVTAIVVAHDGARWLDDTLAAVLGQTRPPDRLVGVDNGSRDGCGRLLAARIGEGGVLTLPRSTGFGDAVEEVLDRLPASQGGEVQEWIWLLHDDCAPDTRALEVLLGAAAQDPRAAVLGPKLRDWLDRKLLLEVGVTVDRTGRRDTGLEPREYDQGQHEGVHDVLSVSTAGMLIRRDVWDDLGGLDPALPLFRDDLDLCWRARNAGYRVLNVTQAVAWHAEAAARRRRRIAVSDNHPRRLDRRNALFVVLANVPLRALLWTLPRNVLGSIFRTVLLVLAKQPGSALDEVRALGGVLGHPVRLAKARRARAYGRRRHYPQVKKLLTPPGAVFRRFADMVQGYLSGSGPVESAGRHHAAASEGRSPDEELLLTDAGLMQRSFGNPGVLLFLGLAAVTVAAEWRLLGGTGLGGGALVPVTGGASDLWRLYTESFHAGGLGTDAWAPPYVAVLAGLATLAFGKTWLAVAVLLLGCVPLAGVSAYLATRSIIPGTGGRVWLAAAYALLPVATGAVAAGRLGTAVVLVLLPAYASLATALLAGEGRRSRRAAWGLGLLLAIGTAFVPLVYPLTAVIGLLGALAFGAARRGVAISVGIALGVPLVLLFPWLGRFAGDPGQILLEAGLHRPELTDPALSPEALLTLSPGGPGMPPLWAVAGVLAAAPAALLMRRQRMAVALGWGVALYGVLAAILVSRATVTSAAGGPPAAAWPGVPLAFAATGMLVVAALTAHRLAEFRAAGGVRRILAYALAAAACSAPLICAGHWVATGLAGPLRADAPVTPLAVAGGTPGERTLVLRGSAVGGLAYTVLRSRGPLVGEADLPVPGPAKARLATAAAGLAAGRGGTDAGVLATYGVRFVVVRAPEGGRVDPEVAGALDSQPALGRLSLSDTVGVWRLTTPPALAWITGPGGVRTPVPAVTGSGGGLTVTVPAGSAGRTLVLAEPVADGHRATGAQVTPATVDGWAQGFTFGQALKAPATVRITHEDPLHRVWLWAQAVLVAAVLVLASPGRRAEEIVPDYGDQAAGQPRPRRSRRKEMAGR</sequence>
<feature type="transmembrane region" description="Helical" evidence="2">
    <location>
        <begin position="560"/>
        <end position="589"/>
    </location>
</feature>
<dbReference type="PANTHER" id="PTHR43685">
    <property type="entry name" value="GLYCOSYLTRANSFERASE"/>
    <property type="match status" value="1"/>
</dbReference>
<comment type="caution">
    <text evidence="3">The sequence shown here is derived from an EMBL/GenBank/DDBJ whole genome shotgun (WGS) entry which is preliminary data.</text>
</comment>
<feature type="transmembrane region" description="Helical" evidence="2">
    <location>
        <begin position="505"/>
        <end position="523"/>
    </location>
</feature>
<feature type="transmembrane region" description="Helical" evidence="2">
    <location>
        <begin position="529"/>
        <end position="548"/>
    </location>
</feature>
<name>A0A366LT20_9ACTN</name>
<reference evidence="3 4" key="1">
    <citation type="submission" date="2018-06" db="EMBL/GenBank/DDBJ databases">
        <title>Sphaerisporangium craniellae sp. nov., isolated from a marine sponge in the South China Sea.</title>
        <authorList>
            <person name="Li L."/>
        </authorList>
    </citation>
    <scope>NUCLEOTIDE SEQUENCE [LARGE SCALE GENOMIC DNA]</scope>
    <source>
        <strain evidence="3 4">LHW63015</strain>
    </source>
</reference>
<accession>A0A366LT20</accession>
<dbReference type="InterPro" id="IPR029044">
    <property type="entry name" value="Nucleotide-diphossugar_trans"/>
</dbReference>
<feature type="transmembrane region" description="Helical" evidence="2">
    <location>
        <begin position="472"/>
        <end position="493"/>
    </location>
</feature>
<dbReference type="Proteomes" id="UP000253303">
    <property type="component" value="Unassembled WGS sequence"/>
</dbReference>
<evidence type="ECO:0000313" key="3">
    <source>
        <dbReference type="EMBL" id="RBQ17076.1"/>
    </source>
</evidence>
<dbReference type="EMBL" id="QMEY01000013">
    <property type="protein sequence ID" value="RBQ17076.1"/>
    <property type="molecule type" value="Genomic_DNA"/>
</dbReference>
<feature type="transmembrane region" description="Helical" evidence="2">
    <location>
        <begin position="719"/>
        <end position="739"/>
    </location>
</feature>
<feature type="region of interest" description="Disordered" evidence="1">
    <location>
        <begin position="1023"/>
        <end position="1047"/>
    </location>
</feature>
<dbReference type="PANTHER" id="PTHR43685:SF3">
    <property type="entry name" value="SLR2126 PROTEIN"/>
    <property type="match status" value="1"/>
</dbReference>
<keyword evidence="4" id="KW-1185">Reference proteome</keyword>
<dbReference type="RefSeq" id="WP_113983523.1">
    <property type="nucleotide sequence ID" value="NZ_QMEY01000013.1"/>
</dbReference>
<proteinExistence type="predicted"/>
<feature type="transmembrane region" description="Helical" evidence="2">
    <location>
        <begin position="595"/>
        <end position="615"/>
    </location>
</feature>
<dbReference type="AlphaFoldDB" id="A0A366LT20"/>
<dbReference type="InterPro" id="IPR050834">
    <property type="entry name" value="Glycosyltransf_2"/>
</dbReference>
<feature type="transmembrane region" description="Helical" evidence="2">
    <location>
        <begin position="680"/>
        <end position="699"/>
    </location>
</feature>
<evidence type="ECO:0000313" key="4">
    <source>
        <dbReference type="Proteomes" id="UP000253303"/>
    </source>
</evidence>
<protein>
    <submittedName>
        <fullName evidence="3">Glycosyltransferase family 2 protein</fullName>
    </submittedName>
</protein>
<keyword evidence="2" id="KW-0472">Membrane</keyword>
<organism evidence="3 4">
    <name type="scientific">Spongiactinospora rosea</name>
    <dbReference type="NCBI Taxonomy" id="2248750"/>
    <lineage>
        <taxon>Bacteria</taxon>
        <taxon>Bacillati</taxon>
        <taxon>Actinomycetota</taxon>
        <taxon>Actinomycetes</taxon>
        <taxon>Streptosporangiales</taxon>
        <taxon>Streptosporangiaceae</taxon>
        <taxon>Spongiactinospora</taxon>
    </lineage>
</organism>
<keyword evidence="3" id="KW-0808">Transferase</keyword>
<evidence type="ECO:0000256" key="2">
    <source>
        <dbReference type="SAM" id="Phobius"/>
    </source>
</evidence>
<gene>
    <name evidence="3" type="ORF">DP939_26680</name>
</gene>